<accession>E4UAN4</accession>
<proteinExistence type="inferred from homology"/>
<dbReference type="RefSeq" id="WP_013449792.1">
    <property type="nucleotide sequence ID" value="NC_014753.1"/>
</dbReference>
<dbReference type="PRINTS" id="PR00811">
    <property type="entry name" value="BCTERIALGSPD"/>
</dbReference>
<feature type="compositionally biased region" description="Low complexity" evidence="6">
    <location>
        <begin position="467"/>
        <end position="477"/>
    </location>
</feature>
<feature type="region of interest" description="Disordered" evidence="6">
    <location>
        <begin position="752"/>
        <end position="804"/>
    </location>
</feature>
<dbReference type="InterPro" id="IPR038591">
    <property type="entry name" value="NolW-like_sf"/>
</dbReference>
<evidence type="ECO:0000256" key="1">
    <source>
        <dbReference type="ARBA" id="ARBA00004370"/>
    </source>
</evidence>
<dbReference type="InterPro" id="IPR004846">
    <property type="entry name" value="T2SS/T3SS_dom"/>
</dbReference>
<gene>
    <name evidence="10" type="ordered locus">Ocepr_2365</name>
</gene>
<dbReference type="Gene3D" id="3.30.1370.120">
    <property type="match status" value="1"/>
</dbReference>
<feature type="domain" description="NolW-like" evidence="9">
    <location>
        <begin position="438"/>
        <end position="523"/>
    </location>
</feature>
<dbReference type="OrthoDB" id="63720at2"/>
<reference evidence="10 11" key="2">
    <citation type="journal article" date="2011" name="Stand. Genomic Sci.">
        <title>Complete genome sequence of Oceanithermus profundus type strain (506).</title>
        <authorList>
            <person name="Pati A."/>
            <person name="Zhang X."/>
            <person name="Lapidus A."/>
            <person name="Nolan M."/>
            <person name="Lucas S."/>
            <person name="Del Rio T.G."/>
            <person name="Tice H."/>
            <person name="Cheng J.F."/>
            <person name="Tapia R."/>
            <person name="Han C."/>
            <person name="Goodwin L."/>
            <person name="Pitluck S."/>
            <person name="Liolios K."/>
            <person name="Pagani I."/>
            <person name="Ivanova N."/>
            <person name="Mavromatis K."/>
            <person name="Chen A."/>
            <person name="Palaniappan K."/>
            <person name="Hauser L."/>
            <person name="Jeffries C.D."/>
            <person name="Brambilla E.M."/>
            <person name="Rohl A."/>
            <person name="Mwirichia R."/>
            <person name="Rohde M."/>
            <person name="Tindall B.J."/>
            <person name="Sikorski J."/>
            <person name="Wirth R."/>
            <person name="Goker M."/>
            <person name="Woyke T."/>
            <person name="Detter J.C."/>
            <person name="Bristow J."/>
            <person name="Eisen J.A."/>
            <person name="Markowitz V."/>
            <person name="Hugenholtz P."/>
            <person name="Kyrpides N.C."/>
            <person name="Klenk H.P."/>
            <person name="Land M."/>
        </authorList>
    </citation>
    <scope>NUCLEOTIDE SEQUENCE [LARGE SCALE GENOMIC DNA]</scope>
    <source>
        <strain evidence="11">DSM 14977 / NBRC 100410 / VKM B-2274 / 506</strain>
        <plasmid evidence="11">Plasmid pOCEPR01</plasmid>
    </source>
</reference>
<dbReference type="InterPro" id="IPR001775">
    <property type="entry name" value="GspD/PilQ"/>
</dbReference>
<evidence type="ECO:0000256" key="2">
    <source>
        <dbReference type="ARBA" id="ARBA00022729"/>
    </source>
</evidence>
<evidence type="ECO:0000256" key="6">
    <source>
        <dbReference type="SAM" id="MobiDB-lite"/>
    </source>
</evidence>
<dbReference type="InterPro" id="IPR050810">
    <property type="entry name" value="Bact_Secretion_Sys_Channel"/>
</dbReference>
<dbReference type="Pfam" id="PF00263">
    <property type="entry name" value="Secretin"/>
    <property type="match status" value="1"/>
</dbReference>
<evidence type="ECO:0000256" key="3">
    <source>
        <dbReference type="ARBA" id="ARBA00023136"/>
    </source>
</evidence>
<geneLocation type="plasmid" evidence="10 11">
    <name>pOCEPR01</name>
</geneLocation>
<organism evidence="10 11">
    <name type="scientific">Oceanithermus profundus (strain DSM 14977 / NBRC 100410 / VKM B-2274 / 506)</name>
    <dbReference type="NCBI Taxonomy" id="670487"/>
    <lineage>
        <taxon>Bacteria</taxon>
        <taxon>Thermotogati</taxon>
        <taxon>Deinococcota</taxon>
        <taxon>Deinococci</taxon>
        <taxon>Thermales</taxon>
        <taxon>Thermaceae</taxon>
        <taxon>Oceanithermus</taxon>
    </lineage>
</organism>
<evidence type="ECO:0000259" key="8">
    <source>
        <dbReference type="Pfam" id="PF00263"/>
    </source>
</evidence>
<feature type="region of interest" description="Disordered" evidence="6">
    <location>
        <begin position="467"/>
        <end position="487"/>
    </location>
</feature>
<dbReference type="eggNOG" id="COG1450">
    <property type="taxonomic scope" value="Bacteria"/>
</dbReference>
<dbReference type="GO" id="GO:0015627">
    <property type="term" value="C:type II protein secretion system complex"/>
    <property type="evidence" value="ECO:0007669"/>
    <property type="project" value="TreeGrafter"/>
</dbReference>
<evidence type="ECO:0000256" key="7">
    <source>
        <dbReference type="SAM" id="SignalP"/>
    </source>
</evidence>
<dbReference type="PANTHER" id="PTHR30332">
    <property type="entry name" value="PROBABLE GENERAL SECRETION PATHWAY PROTEIN D"/>
    <property type="match status" value="1"/>
</dbReference>
<sequence precursor="true">MKRLFAPLLIALAVVGLGFAQAAATRDIPKVTTPVTIVSGPKGVELDSALRAAAESAGFIYLSRDVPDRTLKLNVRDLPFNEVWDLLMKTYGDNIDNAFVDGRIIVVAPHPVVSRIVAQGGLTPQDKVEIPNAVIEVLPVRKAAGLYEALTGLFPEVTITKLDDPPALVVKGLPERIAEVKKLLKEAGVLLEGDLATLLQDEEARKREWSLAVFYLDGDGEADVKPTLQALERVAPEASFTYVPAAQALVAKGSIEELVEAKGLLDRLGLLRTRVEIERTAMRTTKVYDLGTGMKAGAAIIEKIVGKRGIVNYDEKSGYLYVYAAPEAHEEVEQAVAEFHQAVAEESQSVDPEPGSTLLYYETKRAPSYVANYIGKVLSGVELVPMDDAGLLMVVGAPDAQRKVARILDEIDRLDPKAEAEKNRAEELRRSLEPVHATYSVAYHNADALARLLTQILGAQTAMPAQEVQQGQAAEGGPTPPQSVPSLKITADPQTNTLLVYGPRKTVSSALEFAKKLDRPADQVVSRVWIQEVDRSAANELGINWQYATGKFAISVTEGVLTGGYDSGASALSALAQSIRLLEKTGRSRRLLDANTLTLNAEPTTLLSGGKLLLPKQGDTGNVDGQEGTGGTGYEEFNYGLNLELTPYTSPDGTITLDIATTVGSLPQSGPTPGSVLIPQSYAESRIRIKDGQAVILGGVISNEDRNDVSGVPILKDIPVIGALFRTTERVQSERILLIIVQSHILKAESDGAGGVELPESALPSGEYDRSSEVGEGAGMPEGALPTEPWSDRATRVAPIGGDE</sequence>
<protein>
    <submittedName>
        <fullName evidence="10">Type II and III secretion system protein</fullName>
    </submittedName>
</protein>
<feature type="chain" id="PRO_5003188714" evidence="7">
    <location>
        <begin position="23"/>
        <end position="804"/>
    </location>
</feature>
<reference evidence="11" key="1">
    <citation type="submission" date="2010-11" db="EMBL/GenBank/DDBJ databases">
        <title>The complete sequence of plasmid of Oceanithermus profundus DSM 14977.</title>
        <authorList>
            <consortium name="US DOE Joint Genome Institute (JGI-PGF)"/>
            <person name="Lucas S."/>
            <person name="Copeland A."/>
            <person name="Lapidus A."/>
            <person name="Bruce D."/>
            <person name="Goodwin L."/>
            <person name="Pitluck S."/>
            <person name="Kyrpides N."/>
            <person name="Mavromatis K."/>
            <person name="Pagani I."/>
            <person name="Ivanova N."/>
            <person name="Zhang X."/>
            <person name="Brettin T."/>
            <person name="Detter J.C."/>
            <person name="Tapia R."/>
            <person name="Han C."/>
            <person name="Land M."/>
            <person name="Hauser L."/>
            <person name="Markowitz V."/>
            <person name="Cheng J.-F."/>
            <person name="Hugenholtz P."/>
            <person name="Woyke T."/>
            <person name="Wu D."/>
            <person name="Tindall B."/>
            <person name="Faehnrich R."/>
            <person name="Brambilla E."/>
            <person name="Klenk H.-P."/>
            <person name="Eisen J.A."/>
        </authorList>
    </citation>
    <scope>NUCLEOTIDE SEQUENCE [LARGE SCALE GENOMIC DNA]</scope>
    <source>
        <strain evidence="11">DSM 14977 / NBRC 100410 / VKM B-2274 / 506</strain>
        <plasmid evidence="11">Plasmid pOCEPR01</plasmid>
    </source>
</reference>
<dbReference type="KEGG" id="opr:Ocepr_2365"/>
<feature type="signal peptide" evidence="7">
    <location>
        <begin position="1"/>
        <end position="22"/>
    </location>
</feature>
<keyword evidence="10" id="KW-0614">Plasmid</keyword>
<keyword evidence="2 7" id="KW-0732">Signal</keyword>
<dbReference type="Proteomes" id="UP000008722">
    <property type="component" value="Plasmid pOCEPR01"/>
</dbReference>
<keyword evidence="3" id="KW-0472">Membrane</keyword>
<dbReference type="InterPro" id="IPR005644">
    <property type="entry name" value="NolW-like"/>
</dbReference>
<evidence type="ECO:0000313" key="11">
    <source>
        <dbReference type="Proteomes" id="UP000008722"/>
    </source>
</evidence>
<comment type="subcellular location">
    <subcellularLocation>
        <location evidence="5">Cell outer membrane</location>
    </subcellularLocation>
    <subcellularLocation>
        <location evidence="1">Membrane</location>
    </subcellularLocation>
</comment>
<dbReference type="GO" id="GO:0009306">
    <property type="term" value="P:protein secretion"/>
    <property type="evidence" value="ECO:0007669"/>
    <property type="project" value="InterPro"/>
</dbReference>
<name>E4UAN4_OCEP5</name>
<dbReference type="Pfam" id="PF03958">
    <property type="entry name" value="Secretin_N"/>
    <property type="match status" value="1"/>
</dbReference>
<dbReference type="AlphaFoldDB" id="E4UAN4"/>
<evidence type="ECO:0000256" key="4">
    <source>
        <dbReference type="RuleBase" id="RU004003"/>
    </source>
</evidence>
<dbReference type="GO" id="GO:0009279">
    <property type="term" value="C:cell outer membrane"/>
    <property type="evidence" value="ECO:0007669"/>
    <property type="project" value="UniProtKB-SubCell"/>
</dbReference>
<keyword evidence="11" id="KW-1185">Reference proteome</keyword>
<comment type="similarity">
    <text evidence="4">Belongs to the bacterial secretin family.</text>
</comment>
<evidence type="ECO:0000259" key="9">
    <source>
        <dbReference type="Pfam" id="PF03958"/>
    </source>
</evidence>
<dbReference type="HOGENOM" id="CLU_020525_0_0_0"/>
<keyword evidence="5" id="KW-0813">Transport</keyword>
<evidence type="ECO:0000313" key="10">
    <source>
        <dbReference type="EMBL" id="ADR37813.1"/>
    </source>
</evidence>
<feature type="domain" description="Type II/III secretion system secretin-like" evidence="8">
    <location>
        <begin position="582"/>
        <end position="747"/>
    </location>
</feature>
<evidence type="ECO:0000256" key="5">
    <source>
        <dbReference type="RuleBase" id="RU004004"/>
    </source>
</evidence>
<dbReference type="EMBL" id="CP002362">
    <property type="protein sequence ID" value="ADR37813.1"/>
    <property type="molecule type" value="Genomic_DNA"/>
</dbReference>
<dbReference type="PANTHER" id="PTHR30332:SF17">
    <property type="entry name" value="TYPE IV PILIATION SYSTEM PROTEIN DR_0774-RELATED"/>
    <property type="match status" value="1"/>
</dbReference>